<dbReference type="InterPro" id="IPR050175">
    <property type="entry name" value="Complex_I_Subunit_2"/>
</dbReference>
<keyword evidence="15 18" id="KW-0496">Mitochondrion</keyword>
<evidence type="ECO:0000256" key="18">
    <source>
        <dbReference type="RuleBase" id="RU003403"/>
    </source>
</evidence>
<feature type="transmembrane region" description="Helical" evidence="18">
    <location>
        <begin position="58"/>
        <end position="77"/>
    </location>
</feature>
<dbReference type="Pfam" id="PF00361">
    <property type="entry name" value="Proton_antipo_M"/>
    <property type="match status" value="2"/>
</dbReference>
<dbReference type="AlphaFoldDB" id="A0A7M1ID01"/>
<evidence type="ECO:0000256" key="5">
    <source>
        <dbReference type="ARBA" id="ARBA00021008"/>
    </source>
</evidence>
<comment type="function">
    <text evidence="1">Core subunit of the mitochondrial membrane respiratory chain NADH dehydrogenase (Complex I) that is believed to belong to the minimal assembly required for catalysis. Complex I functions in the transfer of electrons from NADH to the respiratory chain. The immediate electron acceptor for the enzyme is believed to be ubiquinone.</text>
</comment>
<evidence type="ECO:0000256" key="17">
    <source>
        <dbReference type="ARBA" id="ARBA00049551"/>
    </source>
</evidence>
<keyword evidence="11 18" id="KW-0249">Electron transport</keyword>
<dbReference type="PRINTS" id="PR01436">
    <property type="entry name" value="NADHDHGNASE2"/>
</dbReference>
<keyword evidence="13 18" id="KW-0520">NAD</keyword>
<keyword evidence="6" id="KW-0813">Transport</keyword>
<keyword evidence="9 18" id="KW-0999">Mitochondrion inner membrane</keyword>
<evidence type="ECO:0000256" key="15">
    <source>
        <dbReference type="ARBA" id="ARBA00023128"/>
    </source>
</evidence>
<comment type="function">
    <text evidence="18">Core subunit of the mitochondrial membrane respiratory chain NADH dehydrogenase (Complex I) which catalyzes electron transfer from NADH through the respiratory chain, using ubiquinone as an electron acceptor. Essential for the catalytic activity and assembly of complex I.</text>
</comment>
<keyword evidence="16 18" id="KW-0472">Membrane</keyword>
<sequence>MFLPFSLLCFSGLFLSVMVVLSSISWYTAWIGLELNLLSFLPLIMTSRMTLSSSEASMKYFLIQALSSVVFLFGSLMSHHGTFFLLLISLALFLKLAAAPLHFWVVSIVEGLSWGSLFLLLTIQKLAPLMVLFSAYPSSETKSLSLLFIMTSSLVGSLGGLSQCMLRSIMAYSSISHMSWLLTSLYISSALTRDYFVFYSLVFLPLAVYFSLFSFYHLSQLGYKMPLLAKTSVFLCLLSLGGLPPFLGFLPKWLVISNLTLSGLLFLALFLVLTSLITLYYYIRLTYSSFMLSSSSLPSPSPVVFPYSFTLWVTILLSLASLPFWAYLFI</sequence>
<feature type="transmembrane region" description="Helical" evidence="18">
    <location>
        <begin position="169"/>
        <end position="189"/>
    </location>
</feature>
<evidence type="ECO:0000256" key="4">
    <source>
        <dbReference type="ARBA" id="ARBA00012944"/>
    </source>
</evidence>
<dbReference type="CTD" id="4536"/>
<proteinExistence type="inferred from homology"/>
<dbReference type="EMBL" id="MN548772">
    <property type="protein sequence ID" value="QOQ37305.1"/>
    <property type="molecule type" value="Genomic_DNA"/>
</dbReference>
<accession>A0A7M1ID01</accession>
<evidence type="ECO:0000256" key="12">
    <source>
        <dbReference type="ARBA" id="ARBA00022989"/>
    </source>
</evidence>
<name>A0A7M1ID01_9CRUS</name>
<keyword evidence="7 18" id="KW-0679">Respiratory chain</keyword>
<evidence type="ECO:0000256" key="13">
    <source>
        <dbReference type="ARBA" id="ARBA00023027"/>
    </source>
</evidence>
<evidence type="ECO:0000256" key="10">
    <source>
        <dbReference type="ARBA" id="ARBA00022967"/>
    </source>
</evidence>
<keyword evidence="12 18" id="KW-1133">Transmembrane helix</keyword>
<feature type="transmembrane region" description="Helical" evidence="18">
    <location>
        <begin position="143"/>
        <end position="162"/>
    </location>
</feature>
<evidence type="ECO:0000256" key="16">
    <source>
        <dbReference type="ARBA" id="ARBA00023136"/>
    </source>
</evidence>
<feature type="transmembrane region" description="Helical" evidence="18">
    <location>
        <begin position="259"/>
        <end position="283"/>
    </location>
</feature>
<organism evidence="20">
    <name type="scientific">Leptestheria brevirostris</name>
    <dbReference type="NCBI Taxonomy" id="2653809"/>
    <lineage>
        <taxon>Eukaryota</taxon>
        <taxon>Metazoa</taxon>
        <taxon>Ecdysozoa</taxon>
        <taxon>Arthropoda</taxon>
        <taxon>Crustacea</taxon>
        <taxon>Branchiopoda</taxon>
        <taxon>Diplostraca</taxon>
        <taxon>Spinicaudata</taxon>
        <taxon>Leptestheriidae</taxon>
        <taxon>Leptestheria</taxon>
    </lineage>
</organism>
<dbReference type="RefSeq" id="YP_010026290.1">
    <property type="nucleotide sequence ID" value="NC_053747.1"/>
</dbReference>
<dbReference type="EC" id="7.1.1.2" evidence="4 18"/>
<feature type="transmembrane region" description="Helical" evidence="18">
    <location>
        <begin position="227"/>
        <end position="247"/>
    </location>
</feature>
<evidence type="ECO:0000256" key="9">
    <source>
        <dbReference type="ARBA" id="ARBA00022792"/>
    </source>
</evidence>
<evidence type="ECO:0000256" key="8">
    <source>
        <dbReference type="ARBA" id="ARBA00022692"/>
    </source>
</evidence>
<evidence type="ECO:0000256" key="1">
    <source>
        <dbReference type="ARBA" id="ARBA00003257"/>
    </source>
</evidence>
<feature type="domain" description="NADH:quinone oxidoreductase/Mrp antiporter transmembrane" evidence="19">
    <location>
        <begin position="82"/>
        <end position="278"/>
    </location>
</feature>
<feature type="transmembrane region" description="Helical" evidence="18">
    <location>
        <begin position="117"/>
        <end position="137"/>
    </location>
</feature>
<dbReference type="InterPro" id="IPR003917">
    <property type="entry name" value="NADH_UbQ_OxRdtase_chain2"/>
</dbReference>
<dbReference type="GO" id="GO:0006120">
    <property type="term" value="P:mitochondrial electron transport, NADH to ubiquinone"/>
    <property type="evidence" value="ECO:0007669"/>
    <property type="project" value="InterPro"/>
</dbReference>
<dbReference type="GO" id="GO:0008137">
    <property type="term" value="F:NADH dehydrogenase (ubiquinone) activity"/>
    <property type="evidence" value="ECO:0007669"/>
    <property type="project" value="UniProtKB-EC"/>
</dbReference>
<evidence type="ECO:0000256" key="7">
    <source>
        <dbReference type="ARBA" id="ARBA00022660"/>
    </source>
</evidence>
<feature type="transmembrane region" description="Helical" evidence="18">
    <location>
        <begin position="304"/>
        <end position="328"/>
    </location>
</feature>
<keyword evidence="8 18" id="KW-0812">Transmembrane</keyword>
<dbReference type="InterPro" id="IPR001750">
    <property type="entry name" value="ND/Mrp_TM"/>
</dbReference>
<feature type="transmembrane region" description="Helical" evidence="18">
    <location>
        <begin position="195"/>
        <end position="215"/>
    </location>
</feature>
<evidence type="ECO:0000259" key="19">
    <source>
        <dbReference type="Pfam" id="PF00361"/>
    </source>
</evidence>
<comment type="catalytic activity">
    <reaction evidence="17 18">
        <text>a ubiquinone + NADH + 5 H(+)(in) = a ubiquinol + NAD(+) + 4 H(+)(out)</text>
        <dbReference type="Rhea" id="RHEA:29091"/>
        <dbReference type="Rhea" id="RHEA-COMP:9565"/>
        <dbReference type="Rhea" id="RHEA-COMP:9566"/>
        <dbReference type="ChEBI" id="CHEBI:15378"/>
        <dbReference type="ChEBI" id="CHEBI:16389"/>
        <dbReference type="ChEBI" id="CHEBI:17976"/>
        <dbReference type="ChEBI" id="CHEBI:57540"/>
        <dbReference type="ChEBI" id="CHEBI:57945"/>
        <dbReference type="EC" id="7.1.1.2"/>
    </reaction>
</comment>
<protein>
    <recommendedName>
        <fullName evidence="5 18">NADH-ubiquinone oxidoreductase chain 2</fullName>
        <ecNumber evidence="4 18">7.1.1.2</ecNumber>
    </recommendedName>
</protein>
<dbReference type="PANTHER" id="PTHR46552">
    <property type="entry name" value="NADH-UBIQUINONE OXIDOREDUCTASE CHAIN 2"/>
    <property type="match status" value="1"/>
</dbReference>
<dbReference type="PANTHER" id="PTHR46552:SF1">
    <property type="entry name" value="NADH-UBIQUINONE OXIDOREDUCTASE CHAIN 2"/>
    <property type="match status" value="1"/>
</dbReference>
<comment type="subcellular location">
    <subcellularLocation>
        <location evidence="2 18">Mitochondrion inner membrane</location>
        <topology evidence="2 18">Multi-pass membrane protein</topology>
    </subcellularLocation>
</comment>
<evidence type="ECO:0000256" key="3">
    <source>
        <dbReference type="ARBA" id="ARBA00007012"/>
    </source>
</evidence>
<feature type="transmembrane region" description="Helical" evidence="18">
    <location>
        <begin position="83"/>
        <end position="105"/>
    </location>
</feature>
<keyword evidence="10 18" id="KW-1278">Translocase</keyword>
<keyword evidence="14 18" id="KW-0830">Ubiquinone</keyword>
<geneLocation type="mitochondrion" evidence="20"/>
<evidence type="ECO:0000256" key="6">
    <source>
        <dbReference type="ARBA" id="ARBA00022448"/>
    </source>
</evidence>
<evidence type="ECO:0000256" key="14">
    <source>
        <dbReference type="ARBA" id="ARBA00023075"/>
    </source>
</evidence>
<gene>
    <name evidence="20" type="primary">ND2</name>
</gene>
<evidence type="ECO:0000313" key="20">
    <source>
        <dbReference type="EMBL" id="QOQ37305.1"/>
    </source>
</evidence>
<evidence type="ECO:0000256" key="11">
    <source>
        <dbReference type="ARBA" id="ARBA00022982"/>
    </source>
</evidence>
<dbReference type="GO" id="GO:0005743">
    <property type="term" value="C:mitochondrial inner membrane"/>
    <property type="evidence" value="ECO:0007669"/>
    <property type="project" value="UniProtKB-SubCell"/>
</dbReference>
<evidence type="ECO:0000256" key="2">
    <source>
        <dbReference type="ARBA" id="ARBA00004448"/>
    </source>
</evidence>
<comment type="similarity">
    <text evidence="3 18">Belongs to the complex I subunit 2 family.</text>
</comment>
<reference evidence="20" key="1">
    <citation type="submission" date="2019-10" db="EMBL/GenBank/DDBJ databases">
        <title>The complete mitogenome of Leptestheria brevirostris Barnard, 1924, a rockpool clam shrimp (Branchiopoda: Spinicaudata) from Central District, Botswana.</title>
        <authorList>
            <person name="Tladi M."/>
            <person name="Emami-Khoyi A."/>
            <person name="Dalu T."/>
            <person name="Oliver J."/>
            <person name="Teske P."/>
            <person name="Roger C."/>
            <person name="Nyamukondiwa C."/>
            <person name="Wasserman R."/>
        </authorList>
    </citation>
    <scope>NUCLEOTIDE SEQUENCE</scope>
</reference>
<feature type="domain" description="NADH:quinone oxidoreductase/Mrp antiporter transmembrane" evidence="19">
    <location>
        <begin position="25"/>
        <end position="78"/>
    </location>
</feature>
<dbReference type="GeneID" id="63367489"/>